<accession>A0A8K0DB46</accession>
<evidence type="ECO:0000256" key="17">
    <source>
        <dbReference type="SAM" id="MobiDB-lite"/>
    </source>
</evidence>
<dbReference type="PROSITE" id="PS00107">
    <property type="entry name" value="PROTEIN_KINASE_ATP"/>
    <property type="match status" value="1"/>
</dbReference>
<dbReference type="EMBL" id="VTPC01003991">
    <property type="protein sequence ID" value="KAF2897655.1"/>
    <property type="molecule type" value="Genomic_DNA"/>
</dbReference>
<dbReference type="GO" id="GO:0043235">
    <property type="term" value="C:receptor complex"/>
    <property type="evidence" value="ECO:0007669"/>
    <property type="project" value="TreeGrafter"/>
</dbReference>
<comment type="caution">
    <text evidence="19">The sequence shown here is derived from an EMBL/GenBank/DDBJ whole genome shotgun (WGS) entry which is preliminary data.</text>
</comment>
<dbReference type="PROSITE" id="PS50011">
    <property type="entry name" value="PROTEIN_KINASE_DOM"/>
    <property type="match status" value="1"/>
</dbReference>
<gene>
    <name evidence="19" type="ORF">ILUMI_08522</name>
</gene>
<dbReference type="AlphaFoldDB" id="A0A8K0DB46"/>
<evidence type="ECO:0000256" key="12">
    <source>
        <dbReference type="ARBA" id="ARBA00022989"/>
    </source>
</evidence>
<evidence type="ECO:0000256" key="8">
    <source>
        <dbReference type="ARBA" id="ARBA00022741"/>
    </source>
</evidence>
<evidence type="ECO:0000256" key="6">
    <source>
        <dbReference type="ARBA" id="ARBA00022723"/>
    </source>
</evidence>
<dbReference type="InterPro" id="IPR045860">
    <property type="entry name" value="Snake_toxin-like_sf"/>
</dbReference>
<keyword evidence="20" id="KW-1185">Reference proteome</keyword>
<keyword evidence="3 16" id="KW-0723">Serine/threonine-protein kinase</keyword>
<dbReference type="GO" id="GO:0005886">
    <property type="term" value="C:plasma membrane"/>
    <property type="evidence" value="ECO:0007669"/>
    <property type="project" value="TreeGrafter"/>
</dbReference>
<comment type="subcellular location">
    <subcellularLocation>
        <location evidence="1 16">Membrane</location>
        <topology evidence="1 16">Single-pass type I membrane protein</topology>
    </subcellularLocation>
</comment>
<feature type="domain" description="Protein kinase" evidence="18">
    <location>
        <begin position="212"/>
        <end position="500"/>
    </location>
</feature>
<dbReference type="GO" id="GO:0046872">
    <property type="term" value="F:metal ion binding"/>
    <property type="evidence" value="ECO:0007669"/>
    <property type="project" value="UniProtKB-KW"/>
</dbReference>
<dbReference type="SUPFAM" id="SSF56112">
    <property type="entry name" value="Protein kinase-like (PK-like)"/>
    <property type="match status" value="1"/>
</dbReference>
<name>A0A8K0DB46_IGNLU</name>
<feature type="compositionally biased region" description="Basic and acidic residues" evidence="17">
    <location>
        <begin position="822"/>
        <end position="832"/>
    </location>
</feature>
<keyword evidence="16" id="KW-0464">Manganese</keyword>
<dbReference type="OrthoDB" id="669224at2759"/>
<dbReference type="PANTHER" id="PTHR23255:SF100">
    <property type="entry name" value="RECEPTOR PROTEIN SERINE_THREONINE KINASE"/>
    <property type="match status" value="1"/>
</dbReference>
<sequence>MSPIPIATFLIFHLDLLLFVGGVLDSDPHGSVETITCAWSGTIPREVDDEDPEENNATEQPFVKCDTNHCYSLWQEDPNDGNITIMGQGCWEVSGTPEDCERNQCIADREPPKAMNTTKFCCCTGDMCNTNFTNVYVPVDEPPALPKTSPETMQKSRINPLIWVVSGVLFVILSIAAAVWTYICWRMKPDKNDLEGGQATVPPPEEYSIDKLKLCSIIGQGRYGSVWRGLVDDLEVAVKVFPPHHRNYFLNEHDLYKVAGENSALLKCFGGGERCQTPGGLSDYILIFSLEQECLQEYLKNHTIDLATLCKMSLGIAKGLAHLHSDLGKPCIAHRDINTRNVLVRADLSCCICDLGLAVIPRRTENHSLSEAGTLRYMAPEVLEGAVNLRDCESALKQIDVYSLGLVLWELGTRCTDMQAAEPQSYAPPFYKEVGENPTLEQMQALVSRRKARPLWPPSWKDTAAARLLCETAEDCWDQDAEARLTSLCVEERLLELPTLRGRVLHPMHPPASPTPLINNNHLHDHMIDSSVGTIETLLSPTEENCKNSNQLAACMTPLQPYQGRNPCLERNLLSGSSDCLLIDKSSKHCTSSESQNLITNDFLNFQLIHRAVPIPYVQNAVHGSPKRYNSNVVVPPKSKFKWLGFKKLFSNNRKDQSNSTGEFGLRKETKVQIVPGKLVNSFGQNGVTTTLINENDMKDAKRPSTLPLSVVKTEKVDNSKSNTSGVTQLLKCKDSLSRQRSLEQFNEVFSSVTDLSKLKDPSVRIKTPGDVPPSVRRTRGKAANESARFSLYDDRMMSMGQWGSAPDLEPQMPTQIPTQHDSQDRESISSF</sequence>
<dbReference type="GO" id="GO:0030509">
    <property type="term" value="P:BMP signaling pathway"/>
    <property type="evidence" value="ECO:0007669"/>
    <property type="project" value="TreeGrafter"/>
</dbReference>
<dbReference type="InterPro" id="IPR017441">
    <property type="entry name" value="Protein_kinase_ATP_BS"/>
</dbReference>
<dbReference type="Pfam" id="PF01064">
    <property type="entry name" value="Activin_recp"/>
    <property type="match status" value="1"/>
</dbReference>
<dbReference type="InterPro" id="IPR000719">
    <property type="entry name" value="Prot_kinase_dom"/>
</dbReference>
<keyword evidence="12 16" id="KW-1133">Transmembrane helix</keyword>
<proteinExistence type="inferred from homology"/>
<feature type="binding site" evidence="15">
    <location>
        <position position="239"/>
    </location>
    <ligand>
        <name>ATP</name>
        <dbReference type="ChEBI" id="CHEBI:30616"/>
    </ligand>
</feature>
<dbReference type="Gene3D" id="3.30.200.20">
    <property type="entry name" value="Phosphorylase Kinase, domain 1"/>
    <property type="match status" value="1"/>
</dbReference>
<evidence type="ECO:0000256" key="7">
    <source>
        <dbReference type="ARBA" id="ARBA00022729"/>
    </source>
</evidence>
<evidence type="ECO:0000313" key="20">
    <source>
        <dbReference type="Proteomes" id="UP000801492"/>
    </source>
</evidence>
<keyword evidence="5 16" id="KW-0812">Transmembrane</keyword>
<evidence type="ECO:0000256" key="14">
    <source>
        <dbReference type="ARBA" id="ARBA00023170"/>
    </source>
</evidence>
<keyword evidence="11 16" id="KW-0460">Magnesium</keyword>
<evidence type="ECO:0000256" key="5">
    <source>
        <dbReference type="ARBA" id="ARBA00022692"/>
    </source>
</evidence>
<evidence type="ECO:0000256" key="1">
    <source>
        <dbReference type="ARBA" id="ARBA00004479"/>
    </source>
</evidence>
<dbReference type="InterPro" id="IPR000472">
    <property type="entry name" value="Activin_recp"/>
</dbReference>
<evidence type="ECO:0000256" key="2">
    <source>
        <dbReference type="ARBA" id="ARBA00009605"/>
    </source>
</evidence>
<evidence type="ECO:0000256" key="13">
    <source>
        <dbReference type="ARBA" id="ARBA00023136"/>
    </source>
</evidence>
<evidence type="ECO:0000256" key="3">
    <source>
        <dbReference type="ARBA" id="ARBA00022527"/>
    </source>
</evidence>
<dbReference type="CDD" id="cd23618">
    <property type="entry name" value="TFP_LU_ECD_Wit"/>
    <property type="match status" value="1"/>
</dbReference>
<keyword evidence="10 15" id="KW-0067">ATP-binding</keyword>
<dbReference type="Pfam" id="PF07714">
    <property type="entry name" value="PK_Tyr_Ser-Thr"/>
    <property type="match status" value="1"/>
</dbReference>
<evidence type="ECO:0000256" key="11">
    <source>
        <dbReference type="ARBA" id="ARBA00022842"/>
    </source>
</evidence>
<keyword evidence="14 16" id="KW-0675">Receptor</keyword>
<protein>
    <recommendedName>
        <fullName evidence="16">Serine/threonine-protein kinase receptor</fullName>
        <ecNumber evidence="16">2.7.11.30</ecNumber>
    </recommendedName>
</protein>
<dbReference type="GO" id="GO:0005024">
    <property type="term" value="F:transforming growth factor beta receptor activity"/>
    <property type="evidence" value="ECO:0007669"/>
    <property type="project" value="TreeGrafter"/>
</dbReference>
<dbReference type="PRINTS" id="PR00653">
    <property type="entry name" value="ACTIVIN2R"/>
</dbReference>
<dbReference type="Gene3D" id="2.10.60.10">
    <property type="entry name" value="CD59"/>
    <property type="match status" value="1"/>
</dbReference>
<evidence type="ECO:0000256" key="4">
    <source>
        <dbReference type="ARBA" id="ARBA00022679"/>
    </source>
</evidence>
<evidence type="ECO:0000256" key="10">
    <source>
        <dbReference type="ARBA" id="ARBA00022840"/>
    </source>
</evidence>
<keyword evidence="6 16" id="KW-0479">Metal-binding</keyword>
<dbReference type="InterPro" id="IPR001245">
    <property type="entry name" value="Ser-Thr/Tyr_kinase_cat_dom"/>
</dbReference>
<comment type="catalytic activity">
    <reaction evidence="16">
        <text>L-threonyl-[receptor-protein] + ATP = O-phospho-L-threonyl-[receptor-protein] + ADP + H(+)</text>
        <dbReference type="Rhea" id="RHEA:44880"/>
        <dbReference type="Rhea" id="RHEA-COMP:11024"/>
        <dbReference type="Rhea" id="RHEA-COMP:11025"/>
        <dbReference type="ChEBI" id="CHEBI:15378"/>
        <dbReference type="ChEBI" id="CHEBI:30013"/>
        <dbReference type="ChEBI" id="CHEBI:30616"/>
        <dbReference type="ChEBI" id="CHEBI:61977"/>
        <dbReference type="ChEBI" id="CHEBI:456216"/>
        <dbReference type="EC" id="2.7.11.30"/>
    </reaction>
</comment>
<dbReference type="EC" id="2.7.11.30" evidence="16"/>
<keyword evidence="13 16" id="KW-0472">Membrane</keyword>
<evidence type="ECO:0000313" key="19">
    <source>
        <dbReference type="EMBL" id="KAF2897655.1"/>
    </source>
</evidence>
<organism evidence="19 20">
    <name type="scientific">Ignelater luminosus</name>
    <name type="common">Cucubano</name>
    <name type="synonym">Pyrophorus luminosus</name>
    <dbReference type="NCBI Taxonomy" id="2038154"/>
    <lineage>
        <taxon>Eukaryota</taxon>
        <taxon>Metazoa</taxon>
        <taxon>Ecdysozoa</taxon>
        <taxon>Arthropoda</taxon>
        <taxon>Hexapoda</taxon>
        <taxon>Insecta</taxon>
        <taxon>Pterygota</taxon>
        <taxon>Neoptera</taxon>
        <taxon>Endopterygota</taxon>
        <taxon>Coleoptera</taxon>
        <taxon>Polyphaga</taxon>
        <taxon>Elateriformia</taxon>
        <taxon>Elateroidea</taxon>
        <taxon>Elateridae</taxon>
        <taxon>Agrypninae</taxon>
        <taxon>Pyrophorini</taxon>
        <taxon>Ignelater</taxon>
    </lineage>
</organism>
<dbReference type="PANTHER" id="PTHR23255">
    <property type="entry name" value="TRANSFORMING GROWTH FACTOR-BETA RECEPTOR TYPE I AND II"/>
    <property type="match status" value="1"/>
</dbReference>
<feature type="region of interest" description="Disordered" evidence="17">
    <location>
        <begin position="801"/>
        <end position="832"/>
    </location>
</feature>
<dbReference type="InterPro" id="IPR011009">
    <property type="entry name" value="Kinase-like_dom_sf"/>
</dbReference>
<comment type="caution">
    <text evidence="16">Lacks conserved residue(s) required for the propagation of feature annotation.</text>
</comment>
<keyword evidence="8 15" id="KW-0547">Nucleotide-binding</keyword>
<evidence type="ECO:0000256" key="15">
    <source>
        <dbReference type="PROSITE-ProRule" id="PRU10141"/>
    </source>
</evidence>
<dbReference type="SUPFAM" id="SSF57302">
    <property type="entry name" value="Snake toxin-like"/>
    <property type="match status" value="1"/>
</dbReference>
<evidence type="ECO:0000259" key="18">
    <source>
        <dbReference type="PROSITE" id="PS50011"/>
    </source>
</evidence>
<dbReference type="InterPro" id="IPR000333">
    <property type="entry name" value="TGFB_receptor"/>
</dbReference>
<comment type="similarity">
    <text evidence="2 16">Belongs to the protein kinase superfamily. TKL Ser/Thr protein kinase family. TGFB receptor subfamily.</text>
</comment>
<evidence type="ECO:0000256" key="16">
    <source>
        <dbReference type="RuleBase" id="RU361271"/>
    </source>
</evidence>
<dbReference type="Proteomes" id="UP000801492">
    <property type="component" value="Unassembled WGS sequence"/>
</dbReference>
<dbReference type="GO" id="GO:0005524">
    <property type="term" value="F:ATP binding"/>
    <property type="evidence" value="ECO:0007669"/>
    <property type="project" value="UniProtKB-UniRule"/>
</dbReference>
<keyword evidence="4 16" id="KW-0808">Transferase</keyword>
<keyword evidence="7" id="KW-0732">Signal</keyword>
<feature type="transmembrane region" description="Helical" evidence="16">
    <location>
        <begin position="161"/>
        <end position="183"/>
    </location>
</feature>
<keyword evidence="9 16" id="KW-0418">Kinase</keyword>
<evidence type="ECO:0000256" key="9">
    <source>
        <dbReference type="ARBA" id="ARBA00022777"/>
    </source>
</evidence>
<feature type="transmembrane region" description="Helical" evidence="16">
    <location>
        <begin position="6"/>
        <end position="24"/>
    </location>
</feature>
<reference evidence="19" key="1">
    <citation type="submission" date="2019-08" db="EMBL/GenBank/DDBJ databases">
        <title>The genome of the North American firefly Photinus pyralis.</title>
        <authorList>
            <consortium name="Photinus pyralis genome working group"/>
            <person name="Fallon T.R."/>
            <person name="Sander Lower S.E."/>
            <person name="Weng J.-K."/>
        </authorList>
    </citation>
    <scope>NUCLEOTIDE SEQUENCE</scope>
    <source>
        <strain evidence="19">TRF0915ILg1</strain>
        <tissue evidence="19">Whole body</tissue>
    </source>
</reference>
<dbReference type="Gene3D" id="1.10.510.10">
    <property type="entry name" value="Transferase(Phosphotransferase) domain 1"/>
    <property type="match status" value="1"/>
</dbReference>
<comment type="cofactor">
    <cofactor evidence="16">
        <name>Mg(2+)</name>
        <dbReference type="ChEBI" id="CHEBI:18420"/>
    </cofactor>
    <cofactor evidence="16">
        <name>Mn(2+)</name>
        <dbReference type="ChEBI" id="CHEBI:29035"/>
    </cofactor>
</comment>